<accession>A0A096BRV6</accession>
<dbReference type="EMBL" id="JRNQ01000015">
    <property type="protein sequence ID" value="KGF45412.1"/>
    <property type="molecule type" value="Genomic_DNA"/>
</dbReference>
<dbReference type="SUPFAM" id="SSF48452">
    <property type="entry name" value="TPR-like"/>
    <property type="match status" value="1"/>
</dbReference>
<name>A0A096BRV6_9BACT</name>
<evidence type="ECO:0000256" key="1">
    <source>
        <dbReference type="ARBA" id="ARBA00022737"/>
    </source>
</evidence>
<dbReference type="AlphaFoldDB" id="A0A096BRV6"/>
<dbReference type="RefSeq" id="WP_004337715.1">
    <property type="nucleotide sequence ID" value="NZ_JRNQ01000015.1"/>
</dbReference>
<dbReference type="Proteomes" id="UP000029525">
    <property type="component" value="Unassembled WGS sequence"/>
</dbReference>
<dbReference type="Pfam" id="PF07719">
    <property type="entry name" value="TPR_2"/>
    <property type="match status" value="1"/>
</dbReference>
<dbReference type="PROSITE" id="PS50005">
    <property type="entry name" value="TPR"/>
    <property type="match status" value="1"/>
</dbReference>
<gene>
    <name evidence="4" type="ORF">HMPREF0647_02510</name>
</gene>
<keyword evidence="1" id="KW-0677">Repeat</keyword>
<evidence type="ECO:0000256" key="2">
    <source>
        <dbReference type="ARBA" id="ARBA00022803"/>
    </source>
</evidence>
<dbReference type="PROSITE" id="PS50293">
    <property type="entry name" value="TPR_REGION"/>
    <property type="match status" value="1"/>
</dbReference>
<dbReference type="OrthoDB" id="1122525at2"/>
<comment type="caution">
    <text evidence="4">The sequence shown here is derived from an EMBL/GenBank/DDBJ whole genome shotgun (WGS) entry which is preliminary data.</text>
</comment>
<feature type="repeat" description="TPR" evidence="3">
    <location>
        <begin position="3"/>
        <end position="36"/>
    </location>
</feature>
<dbReference type="GeneID" id="78530255"/>
<evidence type="ECO:0000256" key="3">
    <source>
        <dbReference type="PROSITE-ProRule" id="PRU00339"/>
    </source>
</evidence>
<dbReference type="InterPro" id="IPR011990">
    <property type="entry name" value="TPR-like_helical_dom_sf"/>
</dbReference>
<sequence length="59" mass="7080">MTAEEYYQQGNDYRRRGDWQNAMNSYMEAIELDPKSPAVEAKQMLEDMFNFYNKDAYNP</sequence>
<dbReference type="InterPro" id="IPR013105">
    <property type="entry name" value="TPR_2"/>
</dbReference>
<protein>
    <submittedName>
        <fullName evidence="4">Uncharacterized protein</fullName>
    </submittedName>
</protein>
<reference evidence="4 5" key="1">
    <citation type="submission" date="2014-07" db="EMBL/GenBank/DDBJ databases">
        <authorList>
            <person name="McCorrison J."/>
            <person name="Sanka R."/>
            <person name="Torralba M."/>
            <person name="Gillis M."/>
            <person name="Haft D.H."/>
            <person name="Methe B."/>
            <person name="Sutton G."/>
            <person name="Nelson K.E."/>
        </authorList>
    </citation>
    <scope>NUCLEOTIDE SEQUENCE [LARGE SCALE GENOMIC DNA]</scope>
    <source>
        <strain evidence="4 5">DNF00320</strain>
    </source>
</reference>
<evidence type="ECO:0000313" key="5">
    <source>
        <dbReference type="Proteomes" id="UP000029525"/>
    </source>
</evidence>
<keyword evidence="2 3" id="KW-0802">TPR repeat</keyword>
<dbReference type="SMART" id="SM00028">
    <property type="entry name" value="TPR"/>
    <property type="match status" value="1"/>
</dbReference>
<dbReference type="InterPro" id="IPR019734">
    <property type="entry name" value="TPR_rpt"/>
</dbReference>
<proteinExistence type="predicted"/>
<dbReference type="Gene3D" id="1.25.40.10">
    <property type="entry name" value="Tetratricopeptide repeat domain"/>
    <property type="match status" value="1"/>
</dbReference>
<organism evidence="4 5">
    <name type="scientific">Prevotella bivia DNF00320</name>
    <dbReference type="NCBI Taxonomy" id="1401068"/>
    <lineage>
        <taxon>Bacteria</taxon>
        <taxon>Pseudomonadati</taxon>
        <taxon>Bacteroidota</taxon>
        <taxon>Bacteroidia</taxon>
        <taxon>Bacteroidales</taxon>
        <taxon>Prevotellaceae</taxon>
        <taxon>Prevotella</taxon>
    </lineage>
</organism>
<evidence type="ECO:0000313" key="4">
    <source>
        <dbReference type="EMBL" id="KGF45412.1"/>
    </source>
</evidence>